<accession>A0A1Z5J4V4</accession>
<organism evidence="1 2">
    <name type="scientific">Secundilactobacillus silagincola</name>
    <dbReference type="NCBI Taxonomy" id="1714681"/>
    <lineage>
        <taxon>Bacteria</taxon>
        <taxon>Bacillati</taxon>
        <taxon>Bacillota</taxon>
        <taxon>Bacilli</taxon>
        <taxon>Lactobacillales</taxon>
        <taxon>Lactobacillaceae</taxon>
        <taxon>Secundilactobacillus</taxon>
    </lineage>
</organism>
<evidence type="ECO:0000313" key="2">
    <source>
        <dbReference type="Proteomes" id="UP000223370"/>
    </source>
</evidence>
<keyword evidence="2" id="KW-1185">Reference proteome</keyword>
<comment type="caution">
    <text evidence="1">The sequence shown here is derived from an EMBL/GenBank/DDBJ whole genome shotgun (WGS) entry which is preliminary data.</text>
</comment>
<dbReference type="AlphaFoldDB" id="A0A1Z5J4V4"/>
<sequence>MCYWNEEAAGFVHVEYDEWHEKWKHIELVFDFLEHNAPRQVIFGYLILPLLVRNTYM</sequence>
<proteinExistence type="predicted"/>
<reference evidence="1 2" key="1">
    <citation type="submission" date="2015-11" db="EMBL/GenBank/DDBJ databases">
        <title>Draft genome sequences of new species of the genus Lactobacillus isolated from orchardgrass silage.</title>
        <authorList>
            <person name="Tohno M."/>
            <person name="Tanizawa Y."/>
            <person name="Arita M."/>
        </authorList>
    </citation>
    <scope>NUCLEOTIDE SEQUENCE [LARGE SCALE GENOMIC DNA]</scope>
    <source>
        <strain evidence="1 2">IWT5</strain>
    </source>
</reference>
<gene>
    <name evidence="1" type="ORF">IWT5_02237</name>
</gene>
<name>A0A1Z5J4V4_9LACO</name>
<dbReference type="Proteomes" id="UP000223370">
    <property type="component" value="Unassembled WGS sequence"/>
</dbReference>
<evidence type="ECO:0000313" key="1">
    <source>
        <dbReference type="EMBL" id="GAX09055.1"/>
    </source>
</evidence>
<dbReference type="EMBL" id="BCMJ01000013">
    <property type="protein sequence ID" value="GAX09055.1"/>
    <property type="molecule type" value="Genomic_DNA"/>
</dbReference>
<protein>
    <submittedName>
        <fullName evidence="1">Uncharacterized protein</fullName>
    </submittedName>
</protein>